<evidence type="ECO:0000256" key="1">
    <source>
        <dbReference type="ARBA" id="ARBA00004323"/>
    </source>
</evidence>
<evidence type="ECO:0000313" key="7">
    <source>
        <dbReference type="Proteomes" id="UP001318860"/>
    </source>
</evidence>
<evidence type="ECO:0000256" key="4">
    <source>
        <dbReference type="ARBA" id="ARBA00023180"/>
    </source>
</evidence>
<comment type="subcellular location">
    <subcellularLocation>
        <location evidence="1">Golgi apparatus membrane</location>
        <topology evidence="1">Single-pass type II membrane protein</topology>
    </subcellularLocation>
</comment>
<proteinExistence type="predicted"/>
<dbReference type="InterPro" id="IPR007657">
    <property type="entry name" value="Glycosyltransferase_61"/>
</dbReference>
<dbReference type="PANTHER" id="PTHR20961:SF108">
    <property type="entry name" value="GLYCOSYLTRANSFERASE"/>
    <property type="match status" value="1"/>
</dbReference>
<protein>
    <recommendedName>
        <fullName evidence="5">Glycosyltransferase 61 catalytic domain-containing protein</fullName>
    </recommendedName>
</protein>
<keyword evidence="2" id="KW-0328">Glycosyltransferase</keyword>
<organism evidence="6 7">
    <name type="scientific">Rehmannia glutinosa</name>
    <name type="common">Chinese foxglove</name>
    <dbReference type="NCBI Taxonomy" id="99300"/>
    <lineage>
        <taxon>Eukaryota</taxon>
        <taxon>Viridiplantae</taxon>
        <taxon>Streptophyta</taxon>
        <taxon>Embryophyta</taxon>
        <taxon>Tracheophyta</taxon>
        <taxon>Spermatophyta</taxon>
        <taxon>Magnoliopsida</taxon>
        <taxon>eudicotyledons</taxon>
        <taxon>Gunneridae</taxon>
        <taxon>Pentapetalae</taxon>
        <taxon>asterids</taxon>
        <taxon>lamiids</taxon>
        <taxon>Lamiales</taxon>
        <taxon>Orobanchaceae</taxon>
        <taxon>Rehmannieae</taxon>
        <taxon>Rehmannia</taxon>
    </lineage>
</organism>
<evidence type="ECO:0000259" key="5">
    <source>
        <dbReference type="Pfam" id="PF04577"/>
    </source>
</evidence>
<keyword evidence="3" id="KW-0808">Transferase</keyword>
<dbReference type="EMBL" id="JABTTQ020000009">
    <property type="protein sequence ID" value="KAK6149346.1"/>
    <property type="molecule type" value="Genomic_DNA"/>
</dbReference>
<keyword evidence="7" id="KW-1185">Reference proteome</keyword>
<evidence type="ECO:0000256" key="3">
    <source>
        <dbReference type="ARBA" id="ARBA00022679"/>
    </source>
</evidence>
<name>A0ABR0WPW5_REHGL</name>
<evidence type="ECO:0000313" key="6">
    <source>
        <dbReference type="EMBL" id="KAK6149346.1"/>
    </source>
</evidence>
<dbReference type="PANTHER" id="PTHR20961">
    <property type="entry name" value="GLYCOSYLTRANSFERASE"/>
    <property type="match status" value="1"/>
</dbReference>
<gene>
    <name evidence="6" type="ORF">DH2020_016871</name>
</gene>
<comment type="caution">
    <text evidence="6">The sequence shown here is derived from an EMBL/GenBank/DDBJ whole genome shotgun (WGS) entry which is preliminary data.</text>
</comment>
<evidence type="ECO:0000256" key="2">
    <source>
        <dbReference type="ARBA" id="ARBA00022676"/>
    </source>
</evidence>
<dbReference type="Proteomes" id="UP001318860">
    <property type="component" value="Unassembled WGS sequence"/>
</dbReference>
<reference evidence="6 7" key="1">
    <citation type="journal article" date="2021" name="Comput. Struct. Biotechnol. J.">
        <title>De novo genome assembly of the potent medicinal plant Rehmannia glutinosa using nanopore technology.</title>
        <authorList>
            <person name="Ma L."/>
            <person name="Dong C."/>
            <person name="Song C."/>
            <person name="Wang X."/>
            <person name="Zheng X."/>
            <person name="Niu Y."/>
            <person name="Chen S."/>
            <person name="Feng W."/>
        </authorList>
    </citation>
    <scope>NUCLEOTIDE SEQUENCE [LARGE SCALE GENOMIC DNA]</scope>
    <source>
        <strain evidence="6">DH-2019</strain>
    </source>
</reference>
<feature type="domain" description="Glycosyltransferase 61 catalytic" evidence="5">
    <location>
        <begin position="79"/>
        <end position="238"/>
    </location>
</feature>
<dbReference type="InterPro" id="IPR049625">
    <property type="entry name" value="Glyco_transf_61_cat"/>
</dbReference>
<sequence length="333" mass="37771">MSVRPYALQQDKQLLQYITPVKISKEKTKQPVCQYNHEIPAVIFSSGMTGNLFHEFNDIIIPLFITTKHFKSQVLLILEDYSPSFVTKYSKIFSRLSSYEVMNPAANASVHCFPGMILGLKYHDNLALNPSDIPGGYTMHDFRLFLGETYDLKFTHVSQIRKPTLLLISRDKTRKFLNEYEMVTMMKGLGFTVVIARTKEASNLNKFANMVNSCSVLVGAHGAGLTNELFLPAGAVMVQVELLGLEWASHNYYGNPARAMGVHYLRYKIEPEESSLVELYGKNHSVITNPESVFAKGYWAARAVYLDQQDVRVDIVKFRKTIVQALQLVKTRL</sequence>
<accession>A0ABR0WPW5</accession>
<keyword evidence="4" id="KW-0325">Glycoprotein</keyword>
<dbReference type="Pfam" id="PF04577">
    <property type="entry name" value="Glyco_transf_61"/>
    <property type="match status" value="1"/>
</dbReference>